<dbReference type="Pfam" id="PF05065">
    <property type="entry name" value="Phage_capsid"/>
    <property type="match status" value="1"/>
</dbReference>
<dbReference type="OrthoDB" id="3837806at2"/>
<evidence type="ECO:0000256" key="1">
    <source>
        <dbReference type="ARBA" id="ARBA00004328"/>
    </source>
</evidence>
<dbReference type="SUPFAM" id="SSF56563">
    <property type="entry name" value="Major capsid protein gp5"/>
    <property type="match status" value="1"/>
</dbReference>
<proteinExistence type="predicted"/>
<accession>A0A1C6UT23</accession>
<dbReference type="STRING" id="47854.GA0070603_2359"/>
<dbReference type="NCBIfam" id="TIGR01554">
    <property type="entry name" value="major_cap_HK97"/>
    <property type="match status" value="1"/>
</dbReference>
<dbReference type="InterPro" id="IPR054612">
    <property type="entry name" value="Phage_capsid-like_C"/>
</dbReference>
<name>A0A1C6UT23_9ACTN</name>
<sequence>MAKVDTPEQRANLLRNLAAIAENPRLAEESRNRAIDSLLPEDARHATGQTDAPAEVRDAAAIEAEHRALNAEAARLASSRKRDDEMEWRALLPSLREMRATLVESSLTDGGYTVPQRVSGSWVDKLRASSTFLRGSVQVVPFDSATFRLPQLKATNAPGVVAENTAIPKGDTDWAGLDFAAVKFGDIQEASNEILMDSALDLRRILADTMARNIASSVDSSAFNGNGTSNLKGLLATGNNAKTTLAGTAVKWDDIADAYAAIEATGGTPGVIWASPDMAKALRKEREGGATGAYLAGAVTQAPAGTAWGLPLLVSGNLPAKTVIVCDPSRVFFGLRANVVLKVSEDYGFDRDVIAFRATMRAAGVAVAEATSVQYISAT</sequence>
<dbReference type="InterPro" id="IPR024455">
    <property type="entry name" value="Phage_capsid"/>
</dbReference>
<dbReference type="Gene3D" id="3.30.2400.10">
    <property type="entry name" value="Major capsid protein gp5"/>
    <property type="match status" value="1"/>
</dbReference>
<reference evidence="4" key="1">
    <citation type="submission" date="2016-06" db="EMBL/GenBank/DDBJ databases">
        <authorList>
            <person name="Varghese N."/>
            <person name="Submissions Spin"/>
        </authorList>
    </citation>
    <scope>NUCLEOTIDE SEQUENCE [LARGE SCALE GENOMIC DNA]</scope>
    <source>
        <strain evidence="4">DSM 44151</strain>
    </source>
</reference>
<feature type="domain" description="Phage capsid-like C-terminal" evidence="2">
    <location>
        <begin position="110"/>
        <end position="368"/>
    </location>
</feature>
<dbReference type="EMBL" id="FMIB01000002">
    <property type="protein sequence ID" value="SCL57158.1"/>
    <property type="molecule type" value="Genomic_DNA"/>
</dbReference>
<dbReference type="RefSeq" id="WP_091311689.1">
    <property type="nucleotide sequence ID" value="NZ_FMIB01000002.1"/>
</dbReference>
<dbReference type="Gene3D" id="3.30.2320.10">
    <property type="entry name" value="hypothetical protein PF0899 domain"/>
    <property type="match status" value="1"/>
</dbReference>
<dbReference type="Proteomes" id="UP000198605">
    <property type="component" value="Unassembled WGS sequence"/>
</dbReference>
<comment type="subcellular location">
    <subcellularLocation>
        <location evidence="1">Virion</location>
    </subcellularLocation>
</comment>
<protein>
    <submittedName>
        <fullName evidence="3">Phage major capsid protein, HK97 family</fullName>
    </submittedName>
</protein>
<organism evidence="3 4">
    <name type="scientific">Micromonospora chersina</name>
    <dbReference type="NCBI Taxonomy" id="47854"/>
    <lineage>
        <taxon>Bacteria</taxon>
        <taxon>Bacillati</taxon>
        <taxon>Actinomycetota</taxon>
        <taxon>Actinomycetes</taxon>
        <taxon>Micromonosporales</taxon>
        <taxon>Micromonosporaceae</taxon>
        <taxon>Micromonospora</taxon>
    </lineage>
</organism>
<dbReference type="GeneID" id="43279009"/>
<evidence type="ECO:0000313" key="4">
    <source>
        <dbReference type="Proteomes" id="UP000198605"/>
    </source>
</evidence>
<dbReference type="AlphaFoldDB" id="A0A1C6UT23"/>
<gene>
    <name evidence="3" type="ORF">GA0070603_2359</name>
</gene>
<keyword evidence="4" id="KW-1185">Reference proteome</keyword>
<evidence type="ECO:0000259" key="2">
    <source>
        <dbReference type="Pfam" id="PF05065"/>
    </source>
</evidence>
<evidence type="ECO:0000313" key="3">
    <source>
        <dbReference type="EMBL" id="SCL57158.1"/>
    </source>
</evidence>